<keyword evidence="5" id="KW-1185">Reference proteome</keyword>
<evidence type="ECO:0000313" key="5">
    <source>
        <dbReference type="Proteomes" id="UP000434957"/>
    </source>
</evidence>
<dbReference type="Proteomes" id="UP000435112">
    <property type="component" value="Unassembled WGS sequence"/>
</dbReference>
<name>A0A6A3NSD5_9STRA</name>
<sequence>MQEVARAQISSIRDQVACAAFEMVAPKRTDITSWIAESWKELSSKRIVSGFAKAGLLGDVRSGETDGESSSVETITDFFDQLSELGVTGRSVTTDDESESGSDDEL</sequence>
<dbReference type="EMBL" id="QXFV01000246">
    <property type="protein sequence ID" value="KAE9044107.1"/>
    <property type="molecule type" value="Genomic_DNA"/>
</dbReference>
<accession>A0A6A3NSD5</accession>
<reference evidence="4 6" key="1">
    <citation type="submission" date="2018-09" db="EMBL/GenBank/DDBJ databases">
        <title>Genomic investigation of the strawberry pathogen Phytophthora fragariae indicates pathogenicity is determined by transcriptional variation in three key races.</title>
        <authorList>
            <person name="Adams T.M."/>
            <person name="Armitage A.D."/>
            <person name="Sobczyk M.K."/>
            <person name="Bates H.J."/>
            <person name="Dunwell J.M."/>
            <person name="Nellist C.F."/>
            <person name="Harrison R.J."/>
        </authorList>
    </citation>
    <scope>NUCLEOTIDE SEQUENCE [LARGE SCALE GENOMIC DNA]</scope>
    <source>
        <strain evidence="1 4">SCRP249</strain>
        <strain evidence="2 6">SCRP324</strain>
        <strain evidence="3 5">SCRP333</strain>
    </source>
</reference>
<evidence type="ECO:0000313" key="6">
    <source>
        <dbReference type="Proteomes" id="UP000435112"/>
    </source>
</evidence>
<evidence type="ECO:0000313" key="3">
    <source>
        <dbReference type="EMBL" id="KAE9349808.1"/>
    </source>
</evidence>
<evidence type="ECO:0000313" key="2">
    <source>
        <dbReference type="EMBL" id="KAE9045909.1"/>
    </source>
</evidence>
<proteinExistence type="predicted"/>
<dbReference type="EMBL" id="QXFU01000062">
    <property type="protein sequence ID" value="KAE9045909.1"/>
    <property type="molecule type" value="Genomic_DNA"/>
</dbReference>
<dbReference type="Proteomes" id="UP000429607">
    <property type="component" value="Unassembled WGS sequence"/>
</dbReference>
<comment type="caution">
    <text evidence="1">The sequence shown here is derived from an EMBL/GenBank/DDBJ whole genome shotgun (WGS) entry which is preliminary data.</text>
</comment>
<organism evidence="1 4">
    <name type="scientific">Phytophthora rubi</name>
    <dbReference type="NCBI Taxonomy" id="129364"/>
    <lineage>
        <taxon>Eukaryota</taxon>
        <taxon>Sar</taxon>
        <taxon>Stramenopiles</taxon>
        <taxon>Oomycota</taxon>
        <taxon>Peronosporomycetes</taxon>
        <taxon>Peronosporales</taxon>
        <taxon>Peronosporaceae</taxon>
        <taxon>Phytophthora</taxon>
    </lineage>
</organism>
<protein>
    <recommendedName>
        <fullName evidence="7">DDE-1 domain-containing protein</fullName>
    </recommendedName>
</protein>
<evidence type="ECO:0000313" key="4">
    <source>
        <dbReference type="Proteomes" id="UP000429607"/>
    </source>
</evidence>
<evidence type="ECO:0008006" key="7">
    <source>
        <dbReference type="Google" id="ProtNLM"/>
    </source>
</evidence>
<dbReference type="EMBL" id="QXFT01000241">
    <property type="protein sequence ID" value="KAE9349808.1"/>
    <property type="molecule type" value="Genomic_DNA"/>
</dbReference>
<evidence type="ECO:0000313" key="1">
    <source>
        <dbReference type="EMBL" id="KAE9044107.1"/>
    </source>
</evidence>
<dbReference type="OrthoDB" id="111957at2759"/>
<dbReference type="Proteomes" id="UP000434957">
    <property type="component" value="Unassembled WGS sequence"/>
</dbReference>
<dbReference type="AlphaFoldDB" id="A0A6A3NSD5"/>
<gene>
    <name evidence="1" type="ORF">PR001_g5495</name>
    <name evidence="2" type="ORF">PR002_g1958</name>
    <name evidence="3" type="ORF">PR003_g5683</name>
</gene>